<evidence type="ECO:0000256" key="1">
    <source>
        <dbReference type="SAM" id="MobiDB-lite"/>
    </source>
</evidence>
<dbReference type="Proteomes" id="UP001332931">
    <property type="component" value="Unassembled WGS sequence"/>
</dbReference>
<dbReference type="InterPro" id="IPR006379">
    <property type="entry name" value="HAD-SF_hydro_IIB"/>
</dbReference>
<reference evidence="2 3" key="1">
    <citation type="submission" date="2024-01" db="EMBL/GenBank/DDBJ databases">
        <title>Description of Olsenella sp. nov., isolated from pig feces.</title>
        <authorList>
            <person name="Chang Y.-H."/>
        </authorList>
    </citation>
    <scope>NUCLEOTIDE SEQUENCE [LARGE SCALE GENOMIC DNA]</scope>
    <source>
        <strain evidence="2 3">YH-ols2223</strain>
    </source>
</reference>
<feature type="compositionally biased region" description="Low complexity" evidence="1">
    <location>
        <begin position="1"/>
        <end position="11"/>
    </location>
</feature>
<accession>A0ABU7R9Y7</accession>
<dbReference type="Gene3D" id="3.30.1240.10">
    <property type="match status" value="1"/>
</dbReference>
<dbReference type="GO" id="GO:0016787">
    <property type="term" value="F:hydrolase activity"/>
    <property type="evidence" value="ECO:0007669"/>
    <property type="project" value="UniProtKB-KW"/>
</dbReference>
<dbReference type="InterPro" id="IPR023214">
    <property type="entry name" value="HAD_sf"/>
</dbReference>
<dbReference type="NCBIfam" id="TIGR00099">
    <property type="entry name" value="Cof-subfamily"/>
    <property type="match status" value="1"/>
</dbReference>
<name>A0ABU7R9Y7_9ACTN</name>
<comment type="caution">
    <text evidence="2">The sequence shown here is derived from an EMBL/GenBank/DDBJ whole genome shotgun (WGS) entry which is preliminary data.</text>
</comment>
<dbReference type="SFLD" id="SFLDS00003">
    <property type="entry name" value="Haloacid_Dehalogenase"/>
    <property type="match status" value="1"/>
</dbReference>
<dbReference type="SFLD" id="SFLDG01140">
    <property type="entry name" value="C2.B:_Phosphomannomutase_and_P"/>
    <property type="match status" value="1"/>
</dbReference>
<organism evidence="2 3">
    <name type="scientific">Olsenella absiana</name>
    <dbReference type="NCBI Taxonomy" id="3115222"/>
    <lineage>
        <taxon>Bacteria</taxon>
        <taxon>Bacillati</taxon>
        <taxon>Actinomycetota</taxon>
        <taxon>Coriobacteriia</taxon>
        <taxon>Coriobacteriales</taxon>
        <taxon>Atopobiaceae</taxon>
        <taxon>Olsenella</taxon>
    </lineage>
</organism>
<dbReference type="RefSeq" id="WP_330958160.1">
    <property type="nucleotide sequence ID" value="NZ_JAZGJQ010000004.1"/>
</dbReference>
<protein>
    <submittedName>
        <fullName evidence="2">HAD family hydrolase</fullName>
        <ecNumber evidence="2">3.1.3.-</ecNumber>
    </submittedName>
</protein>
<dbReference type="InterPro" id="IPR000150">
    <property type="entry name" value="Cof"/>
</dbReference>
<proteinExistence type="predicted"/>
<sequence>MSPSQSARRAATGGGPASPGAPAIVFSDLDGTFVRTDKTIPERNLEALDLLASRGIPFVPCSGRAASALPEAIVAHPACRYAITANGASVTDLGSDKVIYGVPLDRGRCLALYGRVADRNVTFDLFADDRIYSERARYEALKGFGLTPHEARFILSTRTPTDLTVPEMLRRVGTLDRVTVFWKDRADRDLVVAAVEQDPALAWTTSSPQNLEISARGASKGAALAWLCGHLGVPVARAVAFGDMDNDVSMLEAAGDGVAVANAREEVRALADHVCASNDEAGVGRYLEDLLARG</sequence>
<keyword evidence="2" id="KW-0378">Hydrolase</keyword>
<dbReference type="PANTHER" id="PTHR10000:SF8">
    <property type="entry name" value="HAD SUPERFAMILY HYDROLASE-LIKE, TYPE 3"/>
    <property type="match status" value="1"/>
</dbReference>
<dbReference type="EMBL" id="JAZGJQ010000004">
    <property type="protein sequence ID" value="MEE6147395.1"/>
    <property type="molecule type" value="Genomic_DNA"/>
</dbReference>
<evidence type="ECO:0000313" key="3">
    <source>
        <dbReference type="Proteomes" id="UP001332931"/>
    </source>
</evidence>
<dbReference type="Pfam" id="PF08282">
    <property type="entry name" value="Hydrolase_3"/>
    <property type="match status" value="1"/>
</dbReference>
<keyword evidence="3" id="KW-1185">Reference proteome</keyword>
<dbReference type="Gene3D" id="3.40.50.1000">
    <property type="entry name" value="HAD superfamily/HAD-like"/>
    <property type="match status" value="1"/>
</dbReference>
<dbReference type="NCBIfam" id="TIGR01484">
    <property type="entry name" value="HAD-SF-IIB"/>
    <property type="match status" value="1"/>
</dbReference>
<dbReference type="EC" id="3.1.3.-" evidence="2"/>
<dbReference type="SUPFAM" id="SSF56784">
    <property type="entry name" value="HAD-like"/>
    <property type="match status" value="1"/>
</dbReference>
<evidence type="ECO:0000313" key="2">
    <source>
        <dbReference type="EMBL" id="MEE6147395.1"/>
    </source>
</evidence>
<feature type="region of interest" description="Disordered" evidence="1">
    <location>
        <begin position="1"/>
        <end position="23"/>
    </location>
</feature>
<dbReference type="InterPro" id="IPR036412">
    <property type="entry name" value="HAD-like_sf"/>
</dbReference>
<gene>
    <name evidence="2" type="ORF">VXJ25_05240</name>
</gene>
<dbReference type="PANTHER" id="PTHR10000">
    <property type="entry name" value="PHOSPHOSERINE PHOSPHATASE"/>
    <property type="match status" value="1"/>
</dbReference>